<evidence type="ECO:0000313" key="10">
    <source>
        <dbReference type="EMBL" id="MBO0948526.1"/>
    </source>
</evidence>
<keyword evidence="3 7" id="KW-0812">Transmembrane</keyword>
<keyword evidence="11" id="KW-1185">Reference proteome</keyword>
<dbReference type="Pfam" id="PF04024">
    <property type="entry name" value="PspC"/>
    <property type="match status" value="1"/>
</dbReference>
<feature type="domain" description="Phage shock protein PspC N-terminal" evidence="8">
    <location>
        <begin position="3"/>
        <end position="60"/>
    </location>
</feature>
<evidence type="ECO:0000256" key="2">
    <source>
        <dbReference type="ARBA" id="ARBA00022475"/>
    </source>
</evidence>
<evidence type="ECO:0000256" key="3">
    <source>
        <dbReference type="ARBA" id="ARBA00022692"/>
    </source>
</evidence>
<keyword evidence="4 7" id="KW-1133">Transmembrane helix</keyword>
<reference evidence="10 11" key="1">
    <citation type="submission" date="2021-03" db="EMBL/GenBank/DDBJ databases">
        <title>Fibrella sp. HMF5405 genome sequencing and assembly.</title>
        <authorList>
            <person name="Kang H."/>
            <person name="Kim H."/>
            <person name="Bae S."/>
            <person name="Joh K."/>
        </authorList>
    </citation>
    <scope>NUCLEOTIDE SEQUENCE [LARGE SCALE GENOMIC DNA]</scope>
    <source>
        <strain evidence="10 11">HMF5405</strain>
    </source>
</reference>
<keyword evidence="5 7" id="KW-0472">Membrane</keyword>
<dbReference type="InterPro" id="IPR007168">
    <property type="entry name" value="Phageshock_PspC_N"/>
</dbReference>
<evidence type="ECO:0000256" key="4">
    <source>
        <dbReference type="ARBA" id="ARBA00022989"/>
    </source>
</evidence>
<evidence type="ECO:0000256" key="6">
    <source>
        <dbReference type="SAM" id="MobiDB-lite"/>
    </source>
</evidence>
<accession>A0ABS3JGH2</accession>
<dbReference type="RefSeq" id="WP_207328490.1">
    <property type="nucleotide sequence ID" value="NZ_JAFMYW010000002.1"/>
</dbReference>
<name>A0ABS3JGH2_9BACT</name>
<dbReference type="InterPro" id="IPR052027">
    <property type="entry name" value="PspC"/>
</dbReference>
<feature type="transmembrane region" description="Helical" evidence="7">
    <location>
        <begin position="89"/>
        <end position="106"/>
    </location>
</feature>
<sequence length="174" mass="19345">MEKRLERYLDEAQIGGVAAGLAHYFNIDRTLIRVLFVAGIFIPSAPALILYIILWIVVPERRFGFSSQTQSTIFSNPAFSMSSTDQKRGNLIGGAVLIIIGVFALLERYTDIDFSDVWPLLLIGGGAWLILKDRDRRADHSSTSYLDSDPTPPVTPPTPPSNDPYDPNRPINQL</sequence>
<comment type="subcellular location">
    <subcellularLocation>
        <location evidence="1">Cell membrane</location>
        <topology evidence="1">Single-pass membrane protein</topology>
    </subcellularLocation>
</comment>
<keyword evidence="2" id="KW-1003">Cell membrane</keyword>
<feature type="compositionally biased region" description="Pro residues" evidence="6">
    <location>
        <begin position="150"/>
        <end position="162"/>
    </location>
</feature>
<evidence type="ECO:0000256" key="5">
    <source>
        <dbReference type="ARBA" id="ARBA00023136"/>
    </source>
</evidence>
<evidence type="ECO:0000259" key="9">
    <source>
        <dbReference type="Pfam" id="PF18917"/>
    </source>
</evidence>
<dbReference type="EMBL" id="JAFMYW010000002">
    <property type="protein sequence ID" value="MBO0948526.1"/>
    <property type="molecule type" value="Genomic_DNA"/>
</dbReference>
<protein>
    <submittedName>
        <fullName evidence="10">PspC domain-containing protein</fullName>
    </submittedName>
</protein>
<feature type="domain" description="LiaI-LiaF-like transmembrane region" evidence="9">
    <location>
        <begin position="91"/>
        <end position="130"/>
    </location>
</feature>
<dbReference type="PANTHER" id="PTHR33885:SF3">
    <property type="entry name" value="PHAGE SHOCK PROTEIN C"/>
    <property type="match status" value="1"/>
</dbReference>
<feature type="transmembrane region" description="Helical" evidence="7">
    <location>
        <begin position="34"/>
        <end position="58"/>
    </location>
</feature>
<dbReference type="Proteomes" id="UP000664628">
    <property type="component" value="Unassembled WGS sequence"/>
</dbReference>
<gene>
    <name evidence="10" type="ORF">J2I46_08050</name>
</gene>
<evidence type="ECO:0000313" key="11">
    <source>
        <dbReference type="Proteomes" id="UP000664628"/>
    </source>
</evidence>
<evidence type="ECO:0000256" key="1">
    <source>
        <dbReference type="ARBA" id="ARBA00004162"/>
    </source>
</evidence>
<organism evidence="10 11">
    <name type="scientific">Fibrella forsythiae</name>
    <dbReference type="NCBI Taxonomy" id="2817061"/>
    <lineage>
        <taxon>Bacteria</taxon>
        <taxon>Pseudomonadati</taxon>
        <taxon>Bacteroidota</taxon>
        <taxon>Cytophagia</taxon>
        <taxon>Cytophagales</taxon>
        <taxon>Spirosomataceae</taxon>
        <taxon>Fibrella</taxon>
    </lineage>
</organism>
<dbReference type="Pfam" id="PF18917">
    <property type="entry name" value="LiaI-LiaF-like_TM1"/>
    <property type="match status" value="1"/>
</dbReference>
<dbReference type="InterPro" id="IPR043726">
    <property type="entry name" value="LiaI-LiaF-like_TM1"/>
</dbReference>
<evidence type="ECO:0000259" key="8">
    <source>
        <dbReference type="Pfam" id="PF04024"/>
    </source>
</evidence>
<proteinExistence type="predicted"/>
<feature type="region of interest" description="Disordered" evidence="6">
    <location>
        <begin position="140"/>
        <end position="174"/>
    </location>
</feature>
<comment type="caution">
    <text evidence="10">The sequence shown here is derived from an EMBL/GenBank/DDBJ whole genome shotgun (WGS) entry which is preliminary data.</text>
</comment>
<evidence type="ECO:0000256" key="7">
    <source>
        <dbReference type="SAM" id="Phobius"/>
    </source>
</evidence>
<dbReference type="PANTHER" id="PTHR33885">
    <property type="entry name" value="PHAGE SHOCK PROTEIN C"/>
    <property type="match status" value="1"/>
</dbReference>